<dbReference type="PROSITE" id="PS50296">
    <property type="entry name" value="SUI1"/>
    <property type="match status" value="1"/>
</dbReference>
<reference evidence="2 3" key="1">
    <citation type="journal article" date="2024" name="G3 (Bethesda)">
        <title>Genome assembly of Hibiscus sabdariffa L. provides insights into metabolisms of medicinal natural products.</title>
        <authorList>
            <person name="Kim T."/>
        </authorList>
    </citation>
    <scope>NUCLEOTIDE SEQUENCE [LARGE SCALE GENOMIC DNA]</scope>
    <source>
        <strain evidence="2">TK-2024</strain>
        <tissue evidence="2">Old leaves</tissue>
    </source>
</reference>
<dbReference type="InterPro" id="IPR001950">
    <property type="entry name" value="SUI1"/>
</dbReference>
<accession>A0ABR2B4F6</accession>
<evidence type="ECO:0000259" key="1">
    <source>
        <dbReference type="PROSITE" id="PS50296"/>
    </source>
</evidence>
<proteinExistence type="predicted"/>
<feature type="domain" description="SUI1" evidence="1">
    <location>
        <begin position="63"/>
        <end position="97"/>
    </location>
</feature>
<gene>
    <name evidence="2" type="ORF">V6N12_002485</name>
</gene>
<evidence type="ECO:0000313" key="3">
    <source>
        <dbReference type="Proteomes" id="UP001472677"/>
    </source>
</evidence>
<organism evidence="2 3">
    <name type="scientific">Hibiscus sabdariffa</name>
    <name type="common">roselle</name>
    <dbReference type="NCBI Taxonomy" id="183260"/>
    <lineage>
        <taxon>Eukaryota</taxon>
        <taxon>Viridiplantae</taxon>
        <taxon>Streptophyta</taxon>
        <taxon>Embryophyta</taxon>
        <taxon>Tracheophyta</taxon>
        <taxon>Spermatophyta</taxon>
        <taxon>Magnoliopsida</taxon>
        <taxon>eudicotyledons</taxon>
        <taxon>Gunneridae</taxon>
        <taxon>Pentapetalae</taxon>
        <taxon>rosids</taxon>
        <taxon>malvids</taxon>
        <taxon>Malvales</taxon>
        <taxon>Malvaceae</taxon>
        <taxon>Malvoideae</taxon>
        <taxon>Hibiscus</taxon>
    </lineage>
</organism>
<dbReference type="PANTHER" id="PTHR10388">
    <property type="entry name" value="EUKARYOTIC TRANSLATION INITIATION FACTOR SUI1"/>
    <property type="match status" value="1"/>
</dbReference>
<evidence type="ECO:0000313" key="2">
    <source>
        <dbReference type="EMBL" id="KAK8501749.1"/>
    </source>
</evidence>
<keyword evidence="3" id="KW-1185">Reference proteome</keyword>
<dbReference type="EMBL" id="JBBPBM010000182">
    <property type="protein sequence ID" value="KAK8501749.1"/>
    <property type="molecule type" value="Genomic_DNA"/>
</dbReference>
<dbReference type="SUPFAM" id="SSF55159">
    <property type="entry name" value="eIF1-like"/>
    <property type="match status" value="1"/>
</dbReference>
<name>A0ABR2B4F6_9ROSI</name>
<dbReference type="Gene3D" id="3.30.780.10">
    <property type="entry name" value="SUI1-like domain"/>
    <property type="match status" value="1"/>
</dbReference>
<comment type="caution">
    <text evidence="2">The sequence shown here is derived from an EMBL/GenBank/DDBJ whole genome shotgun (WGS) entry which is preliminary data.</text>
</comment>
<sequence length="121" mass="13180">MLANSSNGSRSSRPRFPLALGDLLSPALLCQLSFMSDLHIQVLIDPFADANAEDSGAGGKEHVHIRIQQRNGRKSLTTVQGLKKEFSYNNGTLANVMLNDNGTIISSVSRLFFATYAILTR</sequence>
<dbReference type="Pfam" id="PF01253">
    <property type="entry name" value="SUI1"/>
    <property type="match status" value="1"/>
</dbReference>
<dbReference type="Proteomes" id="UP001472677">
    <property type="component" value="Unassembled WGS sequence"/>
</dbReference>
<protein>
    <recommendedName>
        <fullName evidence="1">SUI1 domain-containing protein</fullName>
    </recommendedName>
</protein>
<dbReference type="InterPro" id="IPR036877">
    <property type="entry name" value="SUI1_dom_sf"/>
</dbReference>